<evidence type="ECO:0000313" key="6">
    <source>
        <dbReference type="Proteomes" id="UP000030832"/>
    </source>
</evidence>
<dbReference type="Proteomes" id="UP000030832">
    <property type="component" value="Unassembled WGS sequence"/>
</dbReference>
<dbReference type="GO" id="GO:0005886">
    <property type="term" value="C:plasma membrane"/>
    <property type="evidence" value="ECO:0007669"/>
    <property type="project" value="TreeGrafter"/>
</dbReference>
<gene>
    <name evidence="5" type="ORF">LQ50_25470</name>
</gene>
<dbReference type="Gene3D" id="3.30.450.90">
    <property type="match status" value="1"/>
</dbReference>
<reference evidence="5 6" key="1">
    <citation type="submission" date="2014-09" db="EMBL/GenBank/DDBJ databases">
        <title>Genome sequencing and annotation of Bacillus Okhensis strain Kh10-101T.</title>
        <authorList>
            <person name="Prakash J.S."/>
        </authorList>
    </citation>
    <scope>NUCLEOTIDE SEQUENCE [LARGE SCALE GENOMIC DNA]</scope>
    <source>
        <strain evidence="6">Kh10-101T</strain>
    </source>
</reference>
<dbReference type="SUPFAM" id="SSF52540">
    <property type="entry name" value="P-loop containing nucleoside triphosphate hydrolases"/>
    <property type="match status" value="1"/>
</dbReference>
<dbReference type="InterPro" id="IPR027417">
    <property type="entry name" value="P-loop_NTPase"/>
</dbReference>
<dbReference type="InterPro" id="IPR001482">
    <property type="entry name" value="T2SS/T4SS_dom"/>
</dbReference>
<dbReference type="RefSeq" id="WP_034634191.1">
    <property type="nucleotide sequence ID" value="NZ_JRJU01000074.1"/>
</dbReference>
<sequence>MYEIEYYSKHLLDEAILRKVSDLHFLPEEDHYVITYRFNGYMEPWRKLPLKMAERLISHFKYRSGMDIGERRKPQSASMLYKEHSSLSYSLRLSTLPSRNKESLAIRILPNYTSQSFHSLALLQNQAKSLEKLLLLTHGLCLVSGPTGSGKTTTLYAIVENIIEKGGKTVITIEDPVERYINKSIQVEVNLKTGITFDYALKATLRHDPDVILIGEIRDEKTARLAIRAALTGHLVLATVHANDCYSALMRMRDLGISQFDLNQCCRYVLSQRIVTTKCPYCIGRCLPTCARERAMSRAAVFEILEGDRLKMSLMSDFRSEEASLIYPIRKAWALGYLNDKEVMRLVTNTF</sequence>
<keyword evidence="6" id="KW-1185">Reference proteome</keyword>
<dbReference type="AlphaFoldDB" id="A0A0B0IDL4"/>
<dbReference type="eggNOG" id="COG2804">
    <property type="taxonomic scope" value="Bacteria"/>
</dbReference>
<comment type="similarity">
    <text evidence="1">Belongs to the GSP E family.</text>
</comment>
<dbReference type="NCBIfam" id="NF041000">
    <property type="entry name" value="ATPase_ComGA"/>
    <property type="match status" value="1"/>
</dbReference>
<evidence type="ECO:0000313" key="5">
    <source>
        <dbReference type="EMBL" id="KHF37766.1"/>
    </source>
</evidence>
<evidence type="ECO:0000259" key="4">
    <source>
        <dbReference type="PROSITE" id="PS00662"/>
    </source>
</evidence>
<evidence type="ECO:0000256" key="3">
    <source>
        <dbReference type="ARBA" id="ARBA00022840"/>
    </source>
</evidence>
<evidence type="ECO:0000256" key="1">
    <source>
        <dbReference type="ARBA" id="ARBA00006611"/>
    </source>
</evidence>
<keyword evidence="3" id="KW-0067">ATP-binding</keyword>
<proteinExistence type="inferred from homology"/>
<dbReference type="PANTHER" id="PTHR30258">
    <property type="entry name" value="TYPE II SECRETION SYSTEM PROTEIN GSPE-RELATED"/>
    <property type="match status" value="1"/>
</dbReference>
<dbReference type="Gene3D" id="3.40.50.300">
    <property type="entry name" value="P-loop containing nucleotide triphosphate hydrolases"/>
    <property type="match status" value="1"/>
</dbReference>
<dbReference type="OrthoDB" id="9808272at2"/>
<dbReference type="PROSITE" id="PS00662">
    <property type="entry name" value="T2SP_E"/>
    <property type="match status" value="1"/>
</dbReference>
<dbReference type="GO" id="GO:0005524">
    <property type="term" value="F:ATP binding"/>
    <property type="evidence" value="ECO:0007669"/>
    <property type="project" value="UniProtKB-KW"/>
</dbReference>
<protein>
    <recommendedName>
        <fullName evidence="4">Bacterial type II secretion system protein E domain-containing protein</fullName>
    </recommendedName>
</protein>
<accession>A0A0B0IDL4</accession>
<keyword evidence="2" id="KW-0547">Nucleotide-binding</keyword>
<dbReference type="Pfam" id="PF00437">
    <property type="entry name" value="T2SSE"/>
    <property type="match status" value="1"/>
</dbReference>
<organism evidence="5 6">
    <name type="scientific">Halalkalibacter okhensis</name>
    <dbReference type="NCBI Taxonomy" id="333138"/>
    <lineage>
        <taxon>Bacteria</taxon>
        <taxon>Bacillati</taxon>
        <taxon>Bacillota</taxon>
        <taxon>Bacilli</taxon>
        <taxon>Bacillales</taxon>
        <taxon>Bacillaceae</taxon>
        <taxon>Halalkalibacter</taxon>
    </lineage>
</organism>
<comment type="caution">
    <text evidence="5">The sequence shown here is derived from an EMBL/GenBank/DDBJ whole genome shotgun (WGS) entry which is preliminary data.</text>
</comment>
<dbReference type="GO" id="GO:0016887">
    <property type="term" value="F:ATP hydrolysis activity"/>
    <property type="evidence" value="ECO:0007669"/>
    <property type="project" value="TreeGrafter"/>
</dbReference>
<dbReference type="PANTHER" id="PTHR30258:SF2">
    <property type="entry name" value="COMG OPERON PROTEIN 1"/>
    <property type="match status" value="1"/>
</dbReference>
<evidence type="ECO:0000256" key="2">
    <source>
        <dbReference type="ARBA" id="ARBA00022741"/>
    </source>
</evidence>
<dbReference type="STRING" id="333138.LQ50_25470"/>
<feature type="domain" description="Bacterial type II secretion system protein E" evidence="4">
    <location>
        <begin position="205"/>
        <end position="219"/>
    </location>
</feature>
<dbReference type="InterPro" id="IPR047667">
    <property type="entry name" value="ATPase_ComGA"/>
</dbReference>
<dbReference type="EMBL" id="JRJU01000074">
    <property type="protein sequence ID" value="KHF37766.1"/>
    <property type="molecule type" value="Genomic_DNA"/>
</dbReference>
<name>A0A0B0IDL4_9BACI</name>
<dbReference type="CDD" id="cd01129">
    <property type="entry name" value="PulE-GspE-like"/>
    <property type="match status" value="1"/>
</dbReference>